<dbReference type="Gene3D" id="1.10.8.20">
    <property type="entry name" value="N-terminal domain of phosphatidylinositol transfer protein sec14p"/>
    <property type="match status" value="1"/>
</dbReference>
<dbReference type="InterPro" id="IPR001251">
    <property type="entry name" value="CRAL-TRIO_dom"/>
</dbReference>
<evidence type="ECO:0000256" key="1">
    <source>
        <dbReference type="SAM" id="Coils"/>
    </source>
</evidence>
<accession>A0ABM3VQQ6</accession>
<dbReference type="SMART" id="SM00516">
    <property type="entry name" value="SEC14"/>
    <property type="match status" value="1"/>
</dbReference>
<dbReference type="PRINTS" id="PR00180">
    <property type="entry name" value="CRETINALDHBP"/>
</dbReference>
<feature type="coiled-coil region" evidence="1">
    <location>
        <begin position="30"/>
        <end position="57"/>
    </location>
</feature>
<dbReference type="PANTHER" id="PTHR10174">
    <property type="entry name" value="ALPHA-TOCOPHEROL TRANSFER PROTEIN-RELATED"/>
    <property type="match status" value="1"/>
</dbReference>
<proteinExistence type="predicted"/>
<dbReference type="SUPFAM" id="SSF52087">
    <property type="entry name" value="CRAL/TRIO domain"/>
    <property type="match status" value="1"/>
</dbReference>
<keyword evidence="1" id="KW-0175">Coiled coil</keyword>
<evidence type="ECO:0000259" key="2">
    <source>
        <dbReference type="PROSITE" id="PS50191"/>
    </source>
</evidence>
<dbReference type="InterPro" id="IPR036273">
    <property type="entry name" value="CRAL/TRIO_N_dom_sf"/>
</dbReference>
<dbReference type="Proteomes" id="UP001652621">
    <property type="component" value="Unplaced"/>
</dbReference>
<gene>
    <name evidence="4" type="primary">LOC131807130</name>
</gene>
<dbReference type="GeneID" id="131807130"/>
<dbReference type="Gene3D" id="3.40.525.10">
    <property type="entry name" value="CRAL-TRIO lipid binding domain"/>
    <property type="match status" value="1"/>
</dbReference>
<feature type="domain" description="CRAL-TRIO" evidence="2">
    <location>
        <begin position="108"/>
        <end position="273"/>
    </location>
</feature>
<dbReference type="InterPro" id="IPR036865">
    <property type="entry name" value="CRAL-TRIO_dom_sf"/>
</dbReference>
<dbReference type="Gene3D" id="1.20.5.1200">
    <property type="entry name" value="Alpha-tocopherol transfer"/>
    <property type="match status" value="1"/>
</dbReference>
<dbReference type="CDD" id="cd00170">
    <property type="entry name" value="SEC14"/>
    <property type="match status" value="1"/>
</dbReference>
<dbReference type="RefSeq" id="XP_058988131.1">
    <property type="nucleotide sequence ID" value="XM_059132148.1"/>
</dbReference>
<organism evidence="3 4">
    <name type="scientific">Musca domestica</name>
    <name type="common">House fly</name>
    <dbReference type="NCBI Taxonomy" id="7370"/>
    <lineage>
        <taxon>Eukaryota</taxon>
        <taxon>Metazoa</taxon>
        <taxon>Ecdysozoa</taxon>
        <taxon>Arthropoda</taxon>
        <taxon>Hexapoda</taxon>
        <taxon>Insecta</taxon>
        <taxon>Pterygota</taxon>
        <taxon>Neoptera</taxon>
        <taxon>Endopterygota</taxon>
        <taxon>Diptera</taxon>
        <taxon>Brachycera</taxon>
        <taxon>Muscomorpha</taxon>
        <taxon>Muscoidea</taxon>
        <taxon>Muscidae</taxon>
        <taxon>Musca</taxon>
    </lineage>
</organism>
<reference evidence="4" key="1">
    <citation type="submission" date="2025-08" db="UniProtKB">
        <authorList>
            <consortium name="RefSeq"/>
        </authorList>
    </citation>
    <scope>IDENTIFICATION</scope>
    <source>
        <strain evidence="4">Aabys</strain>
        <tissue evidence="4">Whole body</tissue>
    </source>
</reference>
<evidence type="ECO:0000313" key="4">
    <source>
        <dbReference type="RefSeq" id="XP_058988131.1"/>
    </source>
</evidence>
<evidence type="ECO:0000313" key="3">
    <source>
        <dbReference type="Proteomes" id="UP001652621"/>
    </source>
</evidence>
<dbReference type="SUPFAM" id="SSF46938">
    <property type="entry name" value="CRAL/TRIO N-terminal domain"/>
    <property type="match status" value="1"/>
</dbReference>
<dbReference type="Pfam" id="PF00650">
    <property type="entry name" value="CRAL_TRIO"/>
    <property type="match status" value="1"/>
</dbReference>
<protein>
    <submittedName>
        <fullName evidence="4">Alpha-tocopherol transfer protein-like</fullName>
    </submittedName>
</protein>
<sequence length="301" mass="35723">MFTTQKIEPEVRFGDFMFKLELQSISDQAKEVARLELRETEENVERGVEELRKLLREEKTLDVPLEYNEWLLGFLRICKFYPENARERIKSHYKYRQRYPDIFTVCTPKRVKHVFESNSILILPKRDQYGRRIILMRSGKYWDHKKIHKDEFFMAAALCHELCRMEPNTVINGIVAITDMAGLSMEQAMQFTPSYSKRNVESYRDGATFRPKDLHFINEPAIFHRVFNLVRPFMSKKLSKRTHFHGSNVKSLHEFIAPECLPECYGGTMKLELDYGAQLYAVMSLFEEDFENNLKYGFKKK</sequence>
<dbReference type="PANTHER" id="PTHR10174:SF220">
    <property type="entry name" value="LD41874P"/>
    <property type="match status" value="1"/>
</dbReference>
<keyword evidence="3" id="KW-1185">Reference proteome</keyword>
<name>A0ABM3VQQ6_MUSDO</name>
<dbReference type="PROSITE" id="PS50191">
    <property type="entry name" value="CRAL_TRIO"/>
    <property type="match status" value="1"/>
</dbReference>